<evidence type="ECO:0008006" key="3">
    <source>
        <dbReference type="Google" id="ProtNLM"/>
    </source>
</evidence>
<comment type="caution">
    <text evidence="1">The sequence shown here is derived from an EMBL/GenBank/DDBJ whole genome shotgun (WGS) entry which is preliminary data.</text>
</comment>
<protein>
    <recommendedName>
        <fullName evidence="3">DUF3301 domain-containing protein</fullName>
    </recommendedName>
</protein>
<name>A0A139BR68_9PROT</name>
<dbReference type="AlphaFoldDB" id="A0A139BR68"/>
<sequence>MDLISLSLLLVLAALGWFWLDSLRTLEIARKEGKRVCDDANVQFLDDTVAGISLALVRDQSGRRALRRTYRFEFSDTGNSRLEGHLTVLGKRIESVVMEPYRMLP</sequence>
<proteinExistence type="predicted"/>
<evidence type="ECO:0000313" key="1">
    <source>
        <dbReference type="EMBL" id="KXS31195.1"/>
    </source>
</evidence>
<dbReference type="Pfam" id="PF11743">
    <property type="entry name" value="DUF3301"/>
    <property type="match status" value="1"/>
</dbReference>
<gene>
    <name evidence="1" type="ORF">AWT59_2683</name>
</gene>
<accession>A0A139BR68</accession>
<reference evidence="1 2" key="1">
    <citation type="submission" date="2016-02" db="EMBL/GenBank/DDBJ databases">
        <authorList>
            <person name="Wen L."/>
            <person name="He K."/>
            <person name="Yang H."/>
        </authorList>
    </citation>
    <scope>NUCLEOTIDE SEQUENCE [LARGE SCALE GENOMIC DNA]</scope>
    <source>
        <strain evidence="1">ShG14-8</strain>
    </source>
</reference>
<dbReference type="InterPro" id="IPR021732">
    <property type="entry name" value="DUF3301"/>
</dbReference>
<reference evidence="1 2" key="2">
    <citation type="submission" date="2016-03" db="EMBL/GenBank/DDBJ databases">
        <title>New uncultured bacterium of the family Gallionellaceae from acid mine drainage: description and reconstruction of genome based on metagenomic analysis of microbial community.</title>
        <authorList>
            <person name="Kadnikov V."/>
            <person name="Ivasenko D."/>
            <person name="Beletsky A."/>
            <person name="Mardanov A."/>
            <person name="Danilova E."/>
            <person name="Pimenov N."/>
            <person name="Karnachuk O."/>
            <person name="Ravin N."/>
        </authorList>
    </citation>
    <scope>NUCLEOTIDE SEQUENCE [LARGE SCALE GENOMIC DNA]</scope>
    <source>
        <strain evidence="1">ShG14-8</strain>
    </source>
</reference>
<evidence type="ECO:0000313" key="2">
    <source>
        <dbReference type="Proteomes" id="UP000070578"/>
    </source>
</evidence>
<dbReference type="EMBL" id="LSLI01000092">
    <property type="protein sequence ID" value="KXS31195.1"/>
    <property type="molecule type" value="Genomic_DNA"/>
</dbReference>
<organism evidence="1 2">
    <name type="scientific">Candidatus Gallionella acididurans</name>
    <dbReference type="NCBI Taxonomy" id="1796491"/>
    <lineage>
        <taxon>Bacteria</taxon>
        <taxon>Pseudomonadati</taxon>
        <taxon>Pseudomonadota</taxon>
        <taxon>Betaproteobacteria</taxon>
        <taxon>Nitrosomonadales</taxon>
        <taxon>Gallionellaceae</taxon>
        <taxon>Gallionella</taxon>
    </lineage>
</organism>
<dbReference type="Proteomes" id="UP000070578">
    <property type="component" value="Unassembled WGS sequence"/>
</dbReference>